<proteinExistence type="predicted"/>
<evidence type="ECO:0000313" key="2">
    <source>
        <dbReference type="Proteomes" id="UP001196413"/>
    </source>
</evidence>
<dbReference type="AlphaFoldDB" id="A0AAD5QN40"/>
<protein>
    <submittedName>
        <fullName evidence="1">Uncharacterized protein</fullName>
    </submittedName>
</protein>
<evidence type="ECO:0000313" key="1">
    <source>
        <dbReference type="EMBL" id="KAJ1356382.1"/>
    </source>
</evidence>
<accession>A0AAD5QN40</accession>
<sequence>MVKSTAEQSLEQEVMPLELRGTCTRVILKPRKQESEFKATHEQRNCENCD</sequence>
<name>A0AAD5QN40_PARTN</name>
<dbReference type="EMBL" id="JAHQIW010002795">
    <property type="protein sequence ID" value="KAJ1356382.1"/>
    <property type="molecule type" value="Genomic_DNA"/>
</dbReference>
<gene>
    <name evidence="1" type="ORF">KIN20_014088</name>
</gene>
<reference evidence="1" key="1">
    <citation type="submission" date="2021-06" db="EMBL/GenBank/DDBJ databases">
        <title>Parelaphostrongylus tenuis whole genome reference sequence.</title>
        <authorList>
            <person name="Garwood T.J."/>
            <person name="Larsen P.A."/>
            <person name="Fountain-Jones N.M."/>
            <person name="Garbe J.R."/>
            <person name="Macchietto M.G."/>
            <person name="Kania S.A."/>
            <person name="Gerhold R.W."/>
            <person name="Richards J.E."/>
            <person name="Wolf T.M."/>
        </authorList>
    </citation>
    <scope>NUCLEOTIDE SEQUENCE</scope>
    <source>
        <strain evidence="1">MNPRO001-30</strain>
        <tissue evidence="1">Meninges</tissue>
    </source>
</reference>
<organism evidence="1 2">
    <name type="scientific">Parelaphostrongylus tenuis</name>
    <name type="common">Meningeal worm</name>
    <dbReference type="NCBI Taxonomy" id="148309"/>
    <lineage>
        <taxon>Eukaryota</taxon>
        <taxon>Metazoa</taxon>
        <taxon>Ecdysozoa</taxon>
        <taxon>Nematoda</taxon>
        <taxon>Chromadorea</taxon>
        <taxon>Rhabditida</taxon>
        <taxon>Rhabditina</taxon>
        <taxon>Rhabditomorpha</taxon>
        <taxon>Strongyloidea</taxon>
        <taxon>Metastrongylidae</taxon>
        <taxon>Parelaphostrongylus</taxon>
    </lineage>
</organism>
<dbReference type="Proteomes" id="UP001196413">
    <property type="component" value="Unassembled WGS sequence"/>
</dbReference>
<comment type="caution">
    <text evidence="1">The sequence shown here is derived from an EMBL/GenBank/DDBJ whole genome shotgun (WGS) entry which is preliminary data.</text>
</comment>
<keyword evidence="2" id="KW-1185">Reference proteome</keyword>